<keyword evidence="4" id="KW-1185">Reference proteome</keyword>
<dbReference type="GeneID" id="18825884"/>
<dbReference type="InterPro" id="IPR013940">
    <property type="entry name" value="Spo22/ZIP4/TEX11"/>
</dbReference>
<gene>
    <name evidence="3" type="ORF">AGABI1DRAFT_122304</name>
</gene>
<evidence type="ECO:0000256" key="2">
    <source>
        <dbReference type="ARBA" id="ARBA00023254"/>
    </source>
</evidence>
<dbReference type="SUPFAM" id="SSF51735">
    <property type="entry name" value="NAD(P)-binding Rossmann-fold domains"/>
    <property type="match status" value="1"/>
</dbReference>
<organism evidence="3 4">
    <name type="scientific">Agaricus bisporus var. burnettii (strain JB137-S8 / ATCC MYA-4627 / FGSC 10392)</name>
    <name type="common">White button mushroom</name>
    <dbReference type="NCBI Taxonomy" id="597362"/>
    <lineage>
        <taxon>Eukaryota</taxon>
        <taxon>Fungi</taxon>
        <taxon>Dikarya</taxon>
        <taxon>Basidiomycota</taxon>
        <taxon>Agaricomycotina</taxon>
        <taxon>Agaricomycetes</taxon>
        <taxon>Agaricomycetidae</taxon>
        <taxon>Agaricales</taxon>
        <taxon>Agaricineae</taxon>
        <taxon>Agaricaceae</taxon>
        <taxon>Agaricus</taxon>
    </lineage>
</organism>
<dbReference type="OrthoDB" id="65716at2759"/>
<name>K5X2E4_AGABU</name>
<dbReference type="InterPro" id="IPR020904">
    <property type="entry name" value="Sc_DH/Rdtase_CS"/>
</dbReference>
<dbReference type="Pfam" id="PF00106">
    <property type="entry name" value="adh_short"/>
    <property type="match status" value="1"/>
</dbReference>
<dbReference type="STRING" id="597362.K5X2E4"/>
<dbReference type="RefSeq" id="XP_007332356.1">
    <property type="nucleotide sequence ID" value="XM_007332294.1"/>
</dbReference>
<dbReference type="eggNOG" id="KOG1205">
    <property type="taxonomic scope" value="Eukaryota"/>
</dbReference>
<keyword evidence="1" id="KW-0521">NADP</keyword>
<dbReference type="GO" id="GO:0090173">
    <property type="term" value="P:regulation of synaptonemal complex assembly"/>
    <property type="evidence" value="ECO:0007669"/>
    <property type="project" value="InterPro"/>
</dbReference>
<sequence>MPLIAKPYPDLLTKNKPHLNESDLPNRSSVVQDLHQIASLAESFSEQRPRSKTNWNHLADSLDQEGVDLWNISGLIRLIPTEEGLVLVSALRLAAFRLVEAGLELKPSIESLIHILRIASKTGNALSEAGKNNVAGTILTAAAKYEENLRAIDDPDKVHQQQAVACATIVYFSSRMEAAWKEGNYTVAEYMSQMIMSDDQRLTLLSPHDQKLLVHKLYQIGKSLLKDHESGGVRPSNPLDWLRNAFKIADRVEEASAPELQNLRISLLRTIARAYFLDGAYDQAEAALDELIPSIDSVPGDQGSSEYQDLRWLRLAILKRRGAVDNSILDAFSSIINHMTMSEKDITDILQEVRTLTPFMLGASVNQLCLRRALQLHGTESNISSVDRLLLSLIFHCAKDDDHARAMSTLESTFTAVVEAEVELRSAPATACLTLLWQYGDRHYQAKKWPEAAGWFLSGTHHLFKGSSSAAISKCFRKAALCYIEHKEYAKASTVIRRCPTNEATTHYVMFLTAIHQGLDDEAIMHIRSMQKAPDFDRKMLLLATQVSHKLDMKPVLLSALEALLNTLKAAANSDAIVEAMTLIRCIIKMAMKLLSDPVANRPVLMDTVVSHFQTAKILTEKAIAQKSFAVVAKDVSWLWRTAYNCAVQGSSEWVDCEERIAELFDISRLLLEAYNNASPADMDPETALHIINASFAAVSARVFSARGITASTGLIYREKMLSIAAEIDSSKSRIDAIINGNKVTEDIDSAHVQSLVHTLRVFETEFLVQLKEWNRVSAVVTEIVQSEPKAADAYEAIADILWSDKDCPVNVLYTCLEKLLRGLLMQVPVSVEKFSRWLRGLCTISLARNTSNDRLTAIGYIEQALTVLEHHRESDQPYPMDERQWLLATAYNTGMECFHAALYDEARRWFEAATVICRFVPGGQERSEKRQAWAMSKKLPTALITLIPILFALRYLLRARQSRTRKIPPKNERVLILGASSGIGRSIAHLYARRGAKICVVARRDEKVQEVVRECRAEKGNEEGIVGCVADFTNVEDMVRVRNLVAEEWEGVDTLIVCAGVSALRPLLQVAGLESIRVRGQPEEFNPPQADAEGIQQAVDVATVATKANFIGPLIAAVTFIPMLTSTSKSPSVLLISSLASVIPAPTRSIYASTKSASLLLYQALAIEHRSVAFSLILPATVEGDFRASAIDGGPIVERDPNKHGLKREVVAERCVQAVDYREKTVFMPVLMRPAHLLYWLLPSFVEWRASVKYGFQA</sequence>
<dbReference type="PROSITE" id="PS00061">
    <property type="entry name" value="ADH_SHORT"/>
    <property type="match status" value="1"/>
</dbReference>
<dbReference type="Proteomes" id="UP000008493">
    <property type="component" value="Unassembled WGS sequence"/>
</dbReference>
<dbReference type="HOGENOM" id="CLU_006898_0_0_1"/>
<keyword evidence="2" id="KW-0469">Meiosis</keyword>
<dbReference type="GO" id="GO:0051321">
    <property type="term" value="P:meiotic cell cycle"/>
    <property type="evidence" value="ECO:0007669"/>
    <property type="project" value="UniProtKB-KW"/>
</dbReference>
<evidence type="ECO:0000256" key="1">
    <source>
        <dbReference type="ARBA" id="ARBA00022857"/>
    </source>
</evidence>
<dbReference type="AlphaFoldDB" id="K5X2E4"/>
<dbReference type="EMBL" id="JH971398">
    <property type="protein sequence ID" value="EKM77062.1"/>
    <property type="molecule type" value="Genomic_DNA"/>
</dbReference>
<evidence type="ECO:0008006" key="5">
    <source>
        <dbReference type="Google" id="ProtNLM"/>
    </source>
</evidence>
<dbReference type="InParanoid" id="K5X2E4"/>
<dbReference type="InterPro" id="IPR039057">
    <property type="entry name" value="Spo22/ZIP4"/>
</dbReference>
<protein>
    <recommendedName>
        <fullName evidence="5">Protein ZIP4 homolog</fullName>
    </recommendedName>
</protein>
<dbReference type="InterPro" id="IPR036291">
    <property type="entry name" value="NAD(P)-bd_dom_sf"/>
</dbReference>
<evidence type="ECO:0000313" key="4">
    <source>
        <dbReference type="Proteomes" id="UP000008493"/>
    </source>
</evidence>
<proteinExistence type="predicted"/>
<dbReference type="PANTHER" id="PTHR40375:SF2">
    <property type="entry name" value="SPORULATION-SPECIFIC PROTEIN 22"/>
    <property type="match status" value="1"/>
</dbReference>
<dbReference type="InterPro" id="IPR002347">
    <property type="entry name" value="SDR_fam"/>
</dbReference>
<evidence type="ECO:0000313" key="3">
    <source>
        <dbReference type="EMBL" id="EKM77062.1"/>
    </source>
</evidence>
<dbReference type="PANTHER" id="PTHR40375">
    <property type="entry name" value="SPORULATION-SPECIFIC PROTEIN 22"/>
    <property type="match status" value="1"/>
</dbReference>
<dbReference type="Gene3D" id="3.40.50.720">
    <property type="entry name" value="NAD(P)-binding Rossmann-like Domain"/>
    <property type="match status" value="1"/>
</dbReference>
<dbReference type="Pfam" id="PF08631">
    <property type="entry name" value="SPO22"/>
    <property type="match status" value="1"/>
</dbReference>
<dbReference type="PRINTS" id="PR00081">
    <property type="entry name" value="GDHRDH"/>
</dbReference>
<accession>K5X2E4</accession>
<reference evidence="4" key="1">
    <citation type="journal article" date="2012" name="Proc. Natl. Acad. Sci. U.S.A.">
        <title>Genome sequence of the button mushroom Agaricus bisporus reveals mechanisms governing adaptation to a humic-rich ecological niche.</title>
        <authorList>
            <person name="Morin E."/>
            <person name="Kohler A."/>
            <person name="Baker A.R."/>
            <person name="Foulongne-Oriol M."/>
            <person name="Lombard V."/>
            <person name="Nagy L.G."/>
            <person name="Ohm R.A."/>
            <person name="Patyshakuliyeva A."/>
            <person name="Brun A."/>
            <person name="Aerts A.L."/>
            <person name="Bailey A.M."/>
            <person name="Billette C."/>
            <person name="Coutinho P.M."/>
            <person name="Deakin G."/>
            <person name="Doddapaneni H."/>
            <person name="Floudas D."/>
            <person name="Grimwood J."/>
            <person name="Hilden K."/>
            <person name="Kuees U."/>
            <person name="LaButti K.M."/>
            <person name="Lapidus A."/>
            <person name="Lindquist E.A."/>
            <person name="Lucas S.M."/>
            <person name="Murat C."/>
            <person name="Riley R.W."/>
            <person name="Salamov A.A."/>
            <person name="Schmutz J."/>
            <person name="Subramanian V."/>
            <person name="Woesten H.A.B."/>
            <person name="Xu J."/>
            <person name="Eastwood D.C."/>
            <person name="Foster G.D."/>
            <person name="Sonnenberg A.S."/>
            <person name="Cullen D."/>
            <person name="de Vries R.P."/>
            <person name="Lundell T."/>
            <person name="Hibbett D.S."/>
            <person name="Henrissat B."/>
            <person name="Burton K.S."/>
            <person name="Kerrigan R.W."/>
            <person name="Challen M.P."/>
            <person name="Grigoriev I.V."/>
            <person name="Martin F."/>
        </authorList>
    </citation>
    <scope>NUCLEOTIDE SEQUENCE [LARGE SCALE GENOMIC DNA]</scope>
    <source>
        <strain evidence="4">JB137-S8 / ATCC MYA-4627 / FGSC 10392</strain>
    </source>
</reference>